<evidence type="ECO:0000259" key="9">
    <source>
        <dbReference type="Pfam" id="PF13403"/>
    </source>
</evidence>
<sequence length="960" mass="99710">MSDYLLDWTHASADGTTTLSHDGSDVNVTVSTPRNHDGDEFEKASARAWDCDDALKASCVDEPVRACITFDQPVDNVSFELFDVDSRPCLWDERVTVIAKDAHGNPVEVKFSDLASHHVVNGGTVDATGAVGYGVDGPGAADSVTVTIPGEITSLEIVFEDGSAASHTGTIGVSDISFDRACADLDGYVEGTDGDDLIDDAYLGDPEGDRIDANDAILPGDAPNDDVVLAGDGDDTVFADAGDDEIYGGAGDDYLDSAEGFDTVYGGGGSDTIDGGDQNDTLIGGGPDNLGQGGPVTITINGGNSAYSNDVFVYEIDPDTGRISNVQMLGTEGRDNGESYSVSVTPGAVIGVGIVTDRGDHYYSSGYGDNLGLNRDGLLHTRGEGVNPDGSVNIGFEDLRYGGDRDFDDARLTINLGDSGARFDNAHYDYDSTIGGPGYSADGGDLIAGELGDDYIDGGDGDDTLDGGEGNDTILGGAGNDAIEGVGGDDLIFGGEGADSIDAGGGNDSVDGGAGRDLIDGGAGDDSITGGADSDTIYGGAGNDWIDGGDGGDSIEGGDGNDTIIGGQDIDTIHGGCGDDQITGGDGLDYLYGDEGNDTIEAGRGGDFVYGGAGNDSLIGASGPDELYGEDGDDTIIADSADDYIDGGAGNDSLDGGTGDDTILGGDGEDRITTGRGNDHVDAGFDADYIGGVNAGDTILGGSGFNAGSADHDVLDLSGSLGGNSYRLDGVTTDSDGNGIDGDVVYFDDHGNETGRLHFENIEEIIPCFTPGARIATPRGERLVEDLREGDRIITRDNGIQEIRWVGRKQLGYQELQQNRHLKPVLIKAGALGHGLPERDMLVSPNHRVLVASDRTQLYFEEREVLVAAKHLVNADTIRSVETLGTHYIHFMFDRHEVVLSDGSWTESFQPGDYTLGGIGNAQRAEILELFPELDAPEGIENYAAARRTLKRHEARLLVD</sequence>
<evidence type="ECO:0000256" key="7">
    <source>
        <dbReference type="ARBA" id="ARBA00023136"/>
    </source>
</evidence>
<feature type="region of interest" description="Disordered" evidence="8">
    <location>
        <begin position="502"/>
        <end position="561"/>
    </location>
</feature>
<feature type="compositionally biased region" description="Gly residues" evidence="8">
    <location>
        <begin position="548"/>
        <end position="560"/>
    </location>
</feature>
<gene>
    <name evidence="10" type="ORF">EKE94_02975</name>
</gene>
<dbReference type="Gene3D" id="2.170.16.10">
    <property type="entry name" value="Hedgehog/Intein (Hint) domain"/>
    <property type="match status" value="1"/>
</dbReference>
<name>A0A438ALD5_9RHOB</name>
<accession>A0A438ALD5</accession>
<protein>
    <submittedName>
        <fullName evidence="10">Type I secretion protein</fullName>
    </submittedName>
</protein>
<dbReference type="PANTHER" id="PTHR38340:SF1">
    <property type="entry name" value="S-LAYER PROTEIN"/>
    <property type="match status" value="1"/>
</dbReference>
<dbReference type="GO" id="GO:0016020">
    <property type="term" value="C:membrane"/>
    <property type="evidence" value="ECO:0007669"/>
    <property type="project" value="UniProtKB-SubCell"/>
</dbReference>
<dbReference type="InterPro" id="IPR006141">
    <property type="entry name" value="Intein_N"/>
</dbReference>
<keyword evidence="4" id="KW-0800">Toxin</keyword>
<keyword evidence="3" id="KW-0964">Secreted</keyword>
<dbReference type="InterPro" id="IPR050557">
    <property type="entry name" value="RTX_toxin/Mannuronan_C5-epim"/>
</dbReference>
<dbReference type="Proteomes" id="UP000285908">
    <property type="component" value="Unassembled WGS sequence"/>
</dbReference>
<keyword evidence="7" id="KW-0472">Membrane</keyword>
<comment type="caution">
    <text evidence="10">The sequence shown here is derived from an EMBL/GenBank/DDBJ whole genome shotgun (WGS) entry which is preliminary data.</text>
</comment>
<dbReference type="PROSITE" id="PS00330">
    <property type="entry name" value="HEMOLYSIN_CALCIUM"/>
    <property type="match status" value="8"/>
</dbReference>
<dbReference type="GO" id="GO:0016539">
    <property type="term" value="P:intein-mediated protein splicing"/>
    <property type="evidence" value="ECO:0007669"/>
    <property type="project" value="InterPro"/>
</dbReference>
<evidence type="ECO:0000256" key="4">
    <source>
        <dbReference type="ARBA" id="ARBA00022656"/>
    </source>
</evidence>
<dbReference type="PANTHER" id="PTHR38340">
    <property type="entry name" value="S-LAYER PROTEIN"/>
    <property type="match status" value="1"/>
</dbReference>
<dbReference type="InterPro" id="IPR018511">
    <property type="entry name" value="Hemolysin-typ_Ca-bd_CS"/>
</dbReference>
<keyword evidence="5" id="KW-0677">Repeat</keyword>
<dbReference type="OrthoDB" id="6305173at2"/>
<dbReference type="GO" id="GO:0005576">
    <property type="term" value="C:extracellular region"/>
    <property type="evidence" value="ECO:0007669"/>
    <property type="project" value="UniProtKB-SubCell"/>
</dbReference>
<dbReference type="InterPro" id="IPR011049">
    <property type="entry name" value="Serralysin-like_metalloprot_C"/>
</dbReference>
<dbReference type="EMBL" id="RQXX01000001">
    <property type="protein sequence ID" value="RVV99661.1"/>
    <property type="molecule type" value="Genomic_DNA"/>
</dbReference>
<dbReference type="InterPro" id="IPR028992">
    <property type="entry name" value="Hedgehog/Intein_dom"/>
</dbReference>
<evidence type="ECO:0000256" key="1">
    <source>
        <dbReference type="ARBA" id="ARBA00004370"/>
    </source>
</evidence>
<feature type="domain" description="Hedgehog/Intein (Hint)" evidence="9">
    <location>
        <begin position="767"/>
        <end position="913"/>
    </location>
</feature>
<dbReference type="AlphaFoldDB" id="A0A438ALD5"/>
<dbReference type="InterPro" id="IPR036844">
    <property type="entry name" value="Hint_dom_sf"/>
</dbReference>
<dbReference type="InterPro" id="IPR003995">
    <property type="entry name" value="RTX_toxin_determinant-A"/>
</dbReference>
<dbReference type="Pfam" id="PF00353">
    <property type="entry name" value="HemolysinCabind"/>
    <property type="match status" value="8"/>
</dbReference>
<feature type="compositionally biased region" description="Gly residues" evidence="8">
    <location>
        <begin position="503"/>
        <end position="515"/>
    </location>
</feature>
<evidence type="ECO:0000313" key="10">
    <source>
        <dbReference type="EMBL" id="RVV99661.1"/>
    </source>
</evidence>
<dbReference type="RefSeq" id="WP_127905104.1">
    <property type="nucleotide sequence ID" value="NZ_RQXX01000001.1"/>
</dbReference>
<dbReference type="InterPro" id="IPR001343">
    <property type="entry name" value="Hemolysn_Ca-bd"/>
</dbReference>
<dbReference type="GO" id="GO:0005509">
    <property type="term" value="F:calcium ion binding"/>
    <property type="evidence" value="ECO:0007669"/>
    <property type="project" value="InterPro"/>
</dbReference>
<dbReference type="SUPFAM" id="SSF51294">
    <property type="entry name" value="Hedgehog/intein (Hint) domain"/>
    <property type="match status" value="1"/>
</dbReference>
<dbReference type="Pfam" id="PF13403">
    <property type="entry name" value="Hint_2"/>
    <property type="match status" value="1"/>
</dbReference>
<evidence type="ECO:0000256" key="6">
    <source>
        <dbReference type="ARBA" id="ARBA00023026"/>
    </source>
</evidence>
<evidence type="ECO:0000313" key="11">
    <source>
        <dbReference type="Proteomes" id="UP000285908"/>
    </source>
</evidence>
<evidence type="ECO:0000256" key="8">
    <source>
        <dbReference type="SAM" id="MobiDB-lite"/>
    </source>
</evidence>
<organism evidence="10 11">
    <name type="scientific">Mesobaculum littorinae</name>
    <dbReference type="NCBI Taxonomy" id="2486419"/>
    <lineage>
        <taxon>Bacteria</taxon>
        <taxon>Pseudomonadati</taxon>
        <taxon>Pseudomonadota</taxon>
        <taxon>Alphaproteobacteria</taxon>
        <taxon>Rhodobacterales</taxon>
        <taxon>Roseobacteraceae</taxon>
        <taxon>Mesobaculum</taxon>
    </lineage>
</organism>
<reference evidence="10 11" key="1">
    <citation type="submission" date="2018-11" db="EMBL/GenBank/DDBJ databases">
        <title>Mesobaculum littorinae gen. nov., sp. nov., isolated from Littorina scabra that represents a novel genus of the order Rhodobacteraceae.</title>
        <authorList>
            <person name="Li F."/>
        </authorList>
    </citation>
    <scope>NUCLEOTIDE SEQUENCE [LARGE SCALE GENOMIC DNA]</scope>
    <source>
        <strain evidence="10 11">M0103</strain>
    </source>
</reference>
<proteinExistence type="predicted"/>
<dbReference type="GO" id="GO:0090729">
    <property type="term" value="F:toxin activity"/>
    <property type="evidence" value="ECO:0007669"/>
    <property type="project" value="UniProtKB-KW"/>
</dbReference>
<comment type="subcellular location">
    <subcellularLocation>
        <location evidence="1">Membrane</location>
    </subcellularLocation>
    <subcellularLocation>
        <location evidence="2">Secreted</location>
    </subcellularLocation>
</comment>
<evidence type="ECO:0000256" key="2">
    <source>
        <dbReference type="ARBA" id="ARBA00004613"/>
    </source>
</evidence>
<evidence type="ECO:0000256" key="5">
    <source>
        <dbReference type="ARBA" id="ARBA00022737"/>
    </source>
</evidence>
<keyword evidence="6" id="KW-0843">Virulence</keyword>
<keyword evidence="11" id="KW-1185">Reference proteome</keyword>
<dbReference type="SUPFAM" id="SSF51120">
    <property type="entry name" value="beta-Roll"/>
    <property type="match status" value="4"/>
</dbReference>
<dbReference type="PRINTS" id="PR01488">
    <property type="entry name" value="RTXTOXINA"/>
</dbReference>
<evidence type="ECO:0000256" key="3">
    <source>
        <dbReference type="ARBA" id="ARBA00022525"/>
    </source>
</evidence>
<dbReference type="PROSITE" id="PS50817">
    <property type="entry name" value="INTEIN_N_TER"/>
    <property type="match status" value="1"/>
</dbReference>
<dbReference type="PRINTS" id="PR00313">
    <property type="entry name" value="CABNDNGRPT"/>
</dbReference>
<dbReference type="Gene3D" id="2.150.10.10">
    <property type="entry name" value="Serralysin-like metalloprotease, C-terminal"/>
    <property type="match status" value="5"/>
</dbReference>